<name>A1BGX9_CHLPD</name>
<feature type="domain" description="SET" evidence="2">
    <location>
        <begin position="40"/>
        <end position="146"/>
    </location>
</feature>
<feature type="transmembrane region" description="Helical" evidence="1">
    <location>
        <begin position="6"/>
        <end position="26"/>
    </location>
</feature>
<dbReference type="HOGENOM" id="CLU_124044_1_0_10"/>
<evidence type="ECO:0000313" key="3">
    <source>
        <dbReference type="EMBL" id="ABL65656.1"/>
    </source>
</evidence>
<dbReference type="RefSeq" id="WP_011745466.1">
    <property type="nucleotide sequence ID" value="NC_008639.1"/>
</dbReference>
<dbReference type="Pfam" id="PF00856">
    <property type="entry name" value="SET"/>
    <property type="match status" value="1"/>
</dbReference>
<dbReference type="OrthoDB" id="279507at2"/>
<keyword evidence="1" id="KW-0472">Membrane</keyword>
<gene>
    <name evidence="3" type="ordered locus">Cpha266_1635</name>
</gene>
<dbReference type="SMART" id="SM00317">
    <property type="entry name" value="SET"/>
    <property type="match status" value="1"/>
</dbReference>
<dbReference type="SUPFAM" id="SSF82199">
    <property type="entry name" value="SET domain"/>
    <property type="match status" value="1"/>
</dbReference>
<dbReference type="EMBL" id="CP000492">
    <property type="protein sequence ID" value="ABL65656.1"/>
    <property type="molecule type" value="Genomic_DNA"/>
</dbReference>
<keyword evidence="1" id="KW-1133">Transmembrane helix</keyword>
<dbReference type="PROSITE" id="PS50280">
    <property type="entry name" value="SET"/>
    <property type="match status" value="1"/>
</dbReference>
<evidence type="ECO:0000256" key="1">
    <source>
        <dbReference type="SAM" id="Phobius"/>
    </source>
</evidence>
<dbReference type="Proteomes" id="UP000008701">
    <property type="component" value="Chromosome"/>
</dbReference>
<dbReference type="eggNOG" id="COG2940">
    <property type="taxonomic scope" value="Bacteria"/>
</dbReference>
<keyword evidence="1" id="KW-0812">Transmembrane</keyword>
<protein>
    <submittedName>
        <fullName evidence="3">Nuclear protein SET</fullName>
    </submittedName>
</protein>
<organism evidence="3 4">
    <name type="scientific">Chlorobium phaeobacteroides (strain DSM 266 / SMG 266 / 2430)</name>
    <dbReference type="NCBI Taxonomy" id="290317"/>
    <lineage>
        <taxon>Bacteria</taxon>
        <taxon>Pseudomonadati</taxon>
        <taxon>Chlorobiota</taxon>
        <taxon>Chlorobiia</taxon>
        <taxon>Chlorobiales</taxon>
        <taxon>Chlorobiaceae</taxon>
        <taxon>Chlorobium/Pelodictyon group</taxon>
        <taxon>Chlorobium</taxon>
    </lineage>
</organism>
<dbReference type="KEGG" id="cph:Cpha266_1635"/>
<reference evidence="3 4" key="1">
    <citation type="submission" date="2006-12" db="EMBL/GenBank/DDBJ databases">
        <title>Complete sequence of Chlorobium phaeobacteroides DSM 266.</title>
        <authorList>
            <consortium name="US DOE Joint Genome Institute"/>
            <person name="Copeland A."/>
            <person name="Lucas S."/>
            <person name="Lapidus A."/>
            <person name="Barry K."/>
            <person name="Detter J.C."/>
            <person name="Glavina del Rio T."/>
            <person name="Hammon N."/>
            <person name="Israni S."/>
            <person name="Pitluck S."/>
            <person name="Goltsman E."/>
            <person name="Schmutz J."/>
            <person name="Larimer F."/>
            <person name="Land M."/>
            <person name="Hauser L."/>
            <person name="Mikhailova N."/>
            <person name="Li T."/>
            <person name="Overmann J."/>
            <person name="Bryant D.A."/>
            <person name="Richardson P."/>
        </authorList>
    </citation>
    <scope>NUCLEOTIDE SEQUENCE [LARGE SCALE GENOMIC DNA]</scope>
    <source>
        <strain evidence="3 4">DSM 266</strain>
    </source>
</reference>
<dbReference type="STRING" id="290317.Cpha266_1635"/>
<dbReference type="InterPro" id="IPR001214">
    <property type="entry name" value="SET_dom"/>
</dbReference>
<evidence type="ECO:0000313" key="4">
    <source>
        <dbReference type="Proteomes" id="UP000008701"/>
    </source>
</evidence>
<proteinExistence type="predicted"/>
<accession>A1BGX9</accession>
<keyword evidence="4" id="KW-1185">Reference proteome</keyword>
<dbReference type="InterPro" id="IPR046341">
    <property type="entry name" value="SET_dom_sf"/>
</dbReference>
<evidence type="ECO:0000259" key="2">
    <source>
        <dbReference type="PROSITE" id="PS50280"/>
    </source>
</evidence>
<sequence>MLIPDISAFGTPALTFAAGTLAGFLAGRFIKFSAKTITGSVVGIDASTISGRGAFAMKDFFEGETVERCPALEVSDHDVAGELLNYVFYGSDETKRLVAMGNGMLFNHASDPNVAYYRQDGPLGAELVIYALKNIRKGEEMFYNYGDDWWKTRQT</sequence>
<dbReference type="Gene3D" id="2.170.270.10">
    <property type="entry name" value="SET domain"/>
    <property type="match status" value="1"/>
</dbReference>
<dbReference type="AlphaFoldDB" id="A1BGX9"/>